<dbReference type="EMBL" id="AZIL01003215">
    <property type="protein sequence ID" value="EWM20305.1"/>
    <property type="molecule type" value="Genomic_DNA"/>
</dbReference>
<name>W7SZM8_9STRA</name>
<accession>W7SZM8</accession>
<dbReference type="AlphaFoldDB" id="W7SZM8"/>
<evidence type="ECO:0000313" key="2">
    <source>
        <dbReference type="Proteomes" id="UP000019335"/>
    </source>
</evidence>
<organism evidence="1 2">
    <name type="scientific">Nannochloropsis gaditana</name>
    <dbReference type="NCBI Taxonomy" id="72520"/>
    <lineage>
        <taxon>Eukaryota</taxon>
        <taxon>Sar</taxon>
        <taxon>Stramenopiles</taxon>
        <taxon>Ochrophyta</taxon>
        <taxon>Eustigmatophyceae</taxon>
        <taxon>Eustigmatales</taxon>
        <taxon>Monodopsidaceae</taxon>
        <taxon>Nannochloropsis</taxon>
    </lineage>
</organism>
<proteinExistence type="predicted"/>
<dbReference type="OrthoDB" id="298012at2759"/>
<protein>
    <submittedName>
        <fullName evidence="1">D-isomer specific 2-hydroxyacid dehydrogenase</fullName>
    </submittedName>
</protein>
<keyword evidence="2" id="KW-1185">Reference proteome</keyword>
<sequence length="120" mass="13568">MPQVLLSPHNMDMTATFLFDSVRFFTENCQRFVKGGALRNLVDKKAGERLWGGGVVRTSEIYMISFISYWTHEVNVLGLESAGVHGIKHLVGLAGDVRRRLSFSVAMSWLSLFDLQFLFP</sequence>
<reference evidence="1 2" key="1">
    <citation type="journal article" date="2014" name="Mol. Plant">
        <title>Chromosome Scale Genome Assembly and Transcriptome Profiling of Nannochloropsis gaditana in Nitrogen Depletion.</title>
        <authorList>
            <person name="Corteggiani Carpinelli E."/>
            <person name="Telatin A."/>
            <person name="Vitulo N."/>
            <person name="Forcato C."/>
            <person name="D'Angelo M."/>
            <person name="Schiavon R."/>
            <person name="Vezzi A."/>
            <person name="Giacometti G.M."/>
            <person name="Morosinotto T."/>
            <person name="Valle G."/>
        </authorList>
    </citation>
    <scope>NUCLEOTIDE SEQUENCE [LARGE SCALE GENOMIC DNA]</scope>
    <source>
        <strain evidence="1 2">B-31</strain>
    </source>
</reference>
<gene>
    <name evidence="1" type="ORF">Naga_101636g1</name>
</gene>
<comment type="caution">
    <text evidence="1">The sequence shown here is derived from an EMBL/GenBank/DDBJ whole genome shotgun (WGS) entry which is preliminary data.</text>
</comment>
<dbReference type="Proteomes" id="UP000019335">
    <property type="component" value="Unassembled WGS sequence"/>
</dbReference>
<evidence type="ECO:0000313" key="1">
    <source>
        <dbReference type="EMBL" id="EWM20305.1"/>
    </source>
</evidence>